<dbReference type="OrthoDB" id="407355at2759"/>
<accession>A0A3R7PAG5</accession>
<dbReference type="GO" id="GO:0005739">
    <property type="term" value="C:mitochondrion"/>
    <property type="evidence" value="ECO:0007669"/>
    <property type="project" value="UniProtKB-SubCell"/>
</dbReference>
<evidence type="ECO:0000256" key="4">
    <source>
        <dbReference type="ARBA" id="ARBA00022917"/>
    </source>
</evidence>
<dbReference type="Gene3D" id="3.30.1360.40">
    <property type="match status" value="1"/>
</dbReference>
<keyword evidence="6" id="KW-0496">Mitochondrion</keyword>
<sequence length="285" mass="32074">MLAFSRTALSTLGKQATTPQRLIGCRMLSTSFIAMPTDKNVQLQNSSHSSLTPLRQSGLRRTSPFLQSSGMVLCQIRNYAKGKDKKGKGKQKVHLSDREMEEVVNVEQMRNQYAQTLENLKQEYIKNLSLRTAVGSIETLPVELEGDEYPLNEIAQISRKSPQMLLINAAAFPQALPGIIGAIKQSGMNLNPQQEGTTIYVPIPKVTKEHRENLAKSAKTLCNRCKEQLRDIQNRFIRKAKSKDGEVSEDLLHDVQIKIREIAESYMQEAEKMMTAKQKELLKSS</sequence>
<gene>
    <name evidence="9" type="ORF">C7M84_016813</name>
</gene>
<dbReference type="PANTHER" id="PTHR20982:SF3">
    <property type="entry name" value="MITOCHONDRIAL RIBOSOME RECYCLING FACTOR PSEUDO 1"/>
    <property type="match status" value="1"/>
</dbReference>
<evidence type="ECO:0000256" key="2">
    <source>
        <dbReference type="ARBA" id="ARBA00005912"/>
    </source>
</evidence>
<name>A0A3R7PAG5_PENVA</name>
<dbReference type="SUPFAM" id="SSF55194">
    <property type="entry name" value="Ribosome recycling factor, RRF"/>
    <property type="match status" value="1"/>
</dbReference>
<keyword evidence="5" id="KW-0809">Transit peptide</keyword>
<evidence type="ECO:0000256" key="3">
    <source>
        <dbReference type="ARBA" id="ARBA00020581"/>
    </source>
</evidence>
<evidence type="ECO:0000313" key="9">
    <source>
        <dbReference type="EMBL" id="ROT65233.1"/>
    </source>
</evidence>
<evidence type="ECO:0000256" key="7">
    <source>
        <dbReference type="ARBA" id="ARBA00033107"/>
    </source>
</evidence>
<dbReference type="InterPro" id="IPR002661">
    <property type="entry name" value="Ribosome_recyc_fac"/>
</dbReference>
<evidence type="ECO:0000256" key="1">
    <source>
        <dbReference type="ARBA" id="ARBA00004173"/>
    </source>
</evidence>
<dbReference type="Proteomes" id="UP000283509">
    <property type="component" value="Unassembled WGS sequence"/>
</dbReference>
<dbReference type="AlphaFoldDB" id="A0A3R7PAG5"/>
<dbReference type="GO" id="GO:0043023">
    <property type="term" value="F:ribosomal large subunit binding"/>
    <property type="evidence" value="ECO:0007669"/>
    <property type="project" value="TreeGrafter"/>
</dbReference>
<keyword evidence="10" id="KW-1185">Reference proteome</keyword>
<proteinExistence type="inferred from homology"/>
<protein>
    <recommendedName>
        <fullName evidence="3">Ribosome-recycling factor, mitochondrial</fullName>
    </recommendedName>
    <alternativeName>
        <fullName evidence="7">Ribosome-releasing factor, mitochondrial</fullName>
    </alternativeName>
</protein>
<evidence type="ECO:0000313" key="10">
    <source>
        <dbReference type="Proteomes" id="UP000283509"/>
    </source>
</evidence>
<dbReference type="GO" id="GO:0006412">
    <property type="term" value="P:translation"/>
    <property type="evidence" value="ECO:0007669"/>
    <property type="project" value="UniProtKB-KW"/>
</dbReference>
<reference evidence="9 10" key="2">
    <citation type="submission" date="2019-01" db="EMBL/GenBank/DDBJ databases">
        <title>The decoding of complex shrimp genome reveals the adaptation for benthos swimmer, frequently molting mechanism and breeding impact on genome.</title>
        <authorList>
            <person name="Sun Y."/>
            <person name="Gao Y."/>
            <person name="Yu Y."/>
        </authorList>
    </citation>
    <scope>NUCLEOTIDE SEQUENCE [LARGE SCALE GENOMIC DNA]</scope>
    <source>
        <tissue evidence="9">Muscle</tissue>
    </source>
</reference>
<organism evidence="9 10">
    <name type="scientific">Penaeus vannamei</name>
    <name type="common">Whiteleg shrimp</name>
    <name type="synonym">Litopenaeus vannamei</name>
    <dbReference type="NCBI Taxonomy" id="6689"/>
    <lineage>
        <taxon>Eukaryota</taxon>
        <taxon>Metazoa</taxon>
        <taxon>Ecdysozoa</taxon>
        <taxon>Arthropoda</taxon>
        <taxon>Crustacea</taxon>
        <taxon>Multicrustacea</taxon>
        <taxon>Malacostraca</taxon>
        <taxon>Eumalacostraca</taxon>
        <taxon>Eucarida</taxon>
        <taxon>Decapoda</taxon>
        <taxon>Dendrobranchiata</taxon>
        <taxon>Penaeoidea</taxon>
        <taxon>Penaeidae</taxon>
        <taxon>Penaeus</taxon>
    </lineage>
</organism>
<evidence type="ECO:0000256" key="5">
    <source>
        <dbReference type="ARBA" id="ARBA00022946"/>
    </source>
</evidence>
<dbReference type="FunFam" id="3.30.1360.40:FF:000007">
    <property type="entry name" value="ribosome-recycling factor, mitochondrial isoform X1"/>
    <property type="match status" value="1"/>
</dbReference>
<evidence type="ECO:0000259" key="8">
    <source>
        <dbReference type="Pfam" id="PF01765"/>
    </source>
</evidence>
<evidence type="ECO:0000256" key="6">
    <source>
        <dbReference type="ARBA" id="ARBA00023128"/>
    </source>
</evidence>
<dbReference type="InterPro" id="IPR023584">
    <property type="entry name" value="Ribosome_recyc_fac_dom"/>
</dbReference>
<feature type="domain" description="Ribosome recycling factor" evidence="8">
    <location>
        <begin position="121"/>
        <end position="282"/>
    </location>
</feature>
<keyword evidence="4" id="KW-0648">Protein biosynthesis</keyword>
<dbReference type="PANTHER" id="PTHR20982">
    <property type="entry name" value="RIBOSOME RECYCLING FACTOR"/>
    <property type="match status" value="1"/>
</dbReference>
<comment type="similarity">
    <text evidence="2">Belongs to the RRF family.</text>
</comment>
<dbReference type="Gene3D" id="1.10.132.20">
    <property type="entry name" value="Ribosome-recycling factor"/>
    <property type="match status" value="1"/>
</dbReference>
<dbReference type="Pfam" id="PF01765">
    <property type="entry name" value="RRF"/>
    <property type="match status" value="1"/>
</dbReference>
<dbReference type="EMBL" id="QCYY01003116">
    <property type="protein sequence ID" value="ROT65233.1"/>
    <property type="molecule type" value="Genomic_DNA"/>
</dbReference>
<reference evidence="9 10" key="1">
    <citation type="submission" date="2018-04" db="EMBL/GenBank/DDBJ databases">
        <authorList>
            <person name="Zhang X."/>
            <person name="Yuan J."/>
            <person name="Li F."/>
            <person name="Xiang J."/>
        </authorList>
    </citation>
    <scope>NUCLEOTIDE SEQUENCE [LARGE SCALE GENOMIC DNA]</scope>
    <source>
        <tissue evidence="9">Muscle</tissue>
    </source>
</reference>
<dbReference type="InterPro" id="IPR036191">
    <property type="entry name" value="RRF_sf"/>
</dbReference>
<comment type="caution">
    <text evidence="9">The sequence shown here is derived from an EMBL/GenBank/DDBJ whole genome shotgun (WGS) entry which is preliminary data.</text>
</comment>
<dbReference type="STRING" id="6689.A0A3R7PAG5"/>
<comment type="subcellular location">
    <subcellularLocation>
        <location evidence="1">Mitochondrion</location>
    </subcellularLocation>
</comment>